<feature type="transmembrane region" description="Helical" evidence="6">
    <location>
        <begin position="48"/>
        <end position="68"/>
    </location>
</feature>
<feature type="transmembrane region" description="Helical" evidence="6">
    <location>
        <begin position="88"/>
        <end position="113"/>
    </location>
</feature>
<protein>
    <submittedName>
        <fullName evidence="7">Uncharacterized protein</fullName>
    </submittedName>
</protein>
<feature type="transmembrane region" description="Helical" evidence="6">
    <location>
        <begin position="289"/>
        <end position="311"/>
    </location>
</feature>
<organism evidence="7 8">
    <name type="scientific">Blepharisma stoltei</name>
    <dbReference type="NCBI Taxonomy" id="1481888"/>
    <lineage>
        <taxon>Eukaryota</taxon>
        <taxon>Sar</taxon>
        <taxon>Alveolata</taxon>
        <taxon>Ciliophora</taxon>
        <taxon>Postciliodesmatophora</taxon>
        <taxon>Heterotrichea</taxon>
        <taxon>Heterotrichida</taxon>
        <taxon>Blepharismidae</taxon>
        <taxon>Blepharisma</taxon>
    </lineage>
</organism>
<dbReference type="GO" id="GO:0008506">
    <property type="term" value="F:sucrose:proton symporter activity"/>
    <property type="evidence" value="ECO:0007669"/>
    <property type="project" value="TreeGrafter"/>
</dbReference>
<name>A0AAU9JFD3_9CILI</name>
<accession>A0AAU9JFD3</accession>
<comment type="subcellular location">
    <subcellularLocation>
        <location evidence="1">Membrane</location>
        <topology evidence="1">Multi-pass membrane protein</topology>
    </subcellularLocation>
</comment>
<keyword evidence="3 6" id="KW-0812">Transmembrane</keyword>
<gene>
    <name evidence="7" type="ORF">BSTOLATCC_MIC36214</name>
</gene>
<evidence type="ECO:0000256" key="4">
    <source>
        <dbReference type="ARBA" id="ARBA00022989"/>
    </source>
</evidence>
<feature type="transmembrane region" description="Helical" evidence="6">
    <location>
        <begin position="246"/>
        <end position="269"/>
    </location>
</feature>
<feature type="transmembrane region" description="Helical" evidence="6">
    <location>
        <begin position="196"/>
        <end position="218"/>
    </location>
</feature>
<evidence type="ECO:0000256" key="1">
    <source>
        <dbReference type="ARBA" id="ARBA00004141"/>
    </source>
</evidence>
<dbReference type="PANTHER" id="PTHR19432">
    <property type="entry name" value="SUGAR TRANSPORTER"/>
    <property type="match status" value="1"/>
</dbReference>
<feature type="transmembrane region" description="Helical" evidence="6">
    <location>
        <begin position="458"/>
        <end position="476"/>
    </location>
</feature>
<evidence type="ECO:0000256" key="5">
    <source>
        <dbReference type="ARBA" id="ARBA00023136"/>
    </source>
</evidence>
<dbReference type="Proteomes" id="UP001162131">
    <property type="component" value="Unassembled WGS sequence"/>
</dbReference>
<dbReference type="EMBL" id="CAJZBQ010000036">
    <property type="protein sequence ID" value="CAG9324423.1"/>
    <property type="molecule type" value="Genomic_DNA"/>
</dbReference>
<feature type="transmembrane region" description="Helical" evidence="6">
    <location>
        <begin position="323"/>
        <end position="340"/>
    </location>
</feature>
<keyword evidence="8" id="KW-1185">Reference proteome</keyword>
<evidence type="ECO:0000256" key="3">
    <source>
        <dbReference type="ARBA" id="ARBA00022692"/>
    </source>
</evidence>
<comment type="caution">
    <text evidence="7">The sequence shown here is derived from an EMBL/GenBank/DDBJ whole genome shotgun (WGS) entry which is preliminary data.</text>
</comment>
<dbReference type="PANTHER" id="PTHR19432:SF35">
    <property type="entry name" value="SOLUTE CARRIER FAMILY 45 MEMBER 3 ISOFORM X1"/>
    <property type="match status" value="1"/>
</dbReference>
<dbReference type="GO" id="GO:0016020">
    <property type="term" value="C:membrane"/>
    <property type="evidence" value="ECO:0007669"/>
    <property type="project" value="UniProtKB-SubCell"/>
</dbReference>
<dbReference type="AlphaFoldDB" id="A0AAU9JFD3"/>
<keyword evidence="4 6" id="KW-1133">Transmembrane helix</keyword>
<feature type="transmembrane region" description="Helical" evidence="6">
    <location>
        <begin position="125"/>
        <end position="145"/>
    </location>
</feature>
<keyword evidence="2" id="KW-0813">Transport</keyword>
<sequence>MRDEKPLLPSPSKTQIGLVYFLIFTIEFEYALEYVFINPFFNRHNCSVIFLSTIWLFPSILTLISQPIWHKYVYSDYSTINSKKKLLIYLLCSTTILGIITLISSSSIAELCFRASIDASEKARNASIILGFIGFMLISASHNILLEISLGFSEDEIDSSYTVCGCFGRMAGFFIASIDCFEIYSFYMHYNVGDNITFSFLAVSLLYVLTMCIAVPYISFRAKIDSASISYPSASSLVSLPWKMKLLMLTYFLTLGSNLLISIYATSWVSMAIWDENYIKEDQRRYNMGLSWGAFTLLISCLVTIVVIYVIPLIRKYQILRDSYILGLTHLICAIALITTHEVGNFQSIFIIIPICGFSFGANIVLPQHLFSEMQSNYFKQCDKLPYLHRRSECSEPKELSASKSRLFDTISNNDIHQIGKNDWKVLLNMTSLISQIVMFGFIPALIALFIGGDYIKWGMTTAGISALAGSVLSFAL</sequence>
<feature type="transmembrane region" description="Helical" evidence="6">
    <location>
        <begin position="16"/>
        <end position="36"/>
    </location>
</feature>
<evidence type="ECO:0000313" key="7">
    <source>
        <dbReference type="EMBL" id="CAG9324423.1"/>
    </source>
</evidence>
<evidence type="ECO:0000313" key="8">
    <source>
        <dbReference type="Proteomes" id="UP001162131"/>
    </source>
</evidence>
<feature type="transmembrane region" description="Helical" evidence="6">
    <location>
        <begin position="346"/>
        <end position="366"/>
    </location>
</feature>
<proteinExistence type="predicted"/>
<reference evidence="7" key="1">
    <citation type="submission" date="2021-09" db="EMBL/GenBank/DDBJ databases">
        <authorList>
            <consortium name="AG Swart"/>
            <person name="Singh M."/>
            <person name="Singh A."/>
            <person name="Seah K."/>
            <person name="Emmerich C."/>
        </authorList>
    </citation>
    <scope>NUCLEOTIDE SEQUENCE</scope>
    <source>
        <strain evidence="7">ATCC30299</strain>
    </source>
</reference>
<evidence type="ECO:0000256" key="2">
    <source>
        <dbReference type="ARBA" id="ARBA00022448"/>
    </source>
</evidence>
<evidence type="ECO:0000256" key="6">
    <source>
        <dbReference type="SAM" id="Phobius"/>
    </source>
</evidence>
<keyword evidence="5 6" id="KW-0472">Membrane</keyword>
<feature type="transmembrane region" description="Helical" evidence="6">
    <location>
        <begin position="426"/>
        <end position="452"/>
    </location>
</feature>